<evidence type="ECO:0000313" key="8">
    <source>
        <dbReference type="EMBL" id="GLD28803.1"/>
    </source>
</evidence>
<dbReference type="PRINTS" id="PR00455">
    <property type="entry name" value="HTHTETR"/>
</dbReference>
<dbReference type="InterPro" id="IPR023772">
    <property type="entry name" value="DNA-bd_HTH_TetR-type_CS"/>
</dbReference>
<dbReference type="EMBL" id="BRZI01000002">
    <property type="protein sequence ID" value="GLD28803.1"/>
    <property type="molecule type" value="Genomic_DNA"/>
</dbReference>
<dbReference type="Proteomes" id="UP001165663">
    <property type="component" value="Unassembled WGS sequence"/>
</dbReference>
<gene>
    <name evidence="8" type="ORF">Mkiyose1413_06860</name>
    <name evidence="7" type="ORF">SRL2020028_02550</name>
</gene>
<keyword evidence="1" id="KW-0678">Repressor</keyword>
<dbReference type="InterPro" id="IPR004111">
    <property type="entry name" value="Repressor_TetR_C"/>
</dbReference>
<dbReference type="InterPro" id="IPR050109">
    <property type="entry name" value="HTH-type_TetR-like_transc_reg"/>
</dbReference>
<keyword evidence="4" id="KW-0804">Transcription</keyword>
<evidence type="ECO:0000313" key="9">
    <source>
        <dbReference type="Proteomes" id="UP001064782"/>
    </source>
</evidence>
<reference evidence="8" key="1">
    <citation type="submission" date="2022-08" db="EMBL/GenBank/DDBJ databases">
        <title>Mycobacterium kiyosense sp. nov., scotochromogenic slow-glowing species isolated from respiratory specimens.</title>
        <authorList>
            <person name="Fukano H."/>
            <person name="Kazumi Y."/>
            <person name="Sakagami N."/>
            <person name="Ato M."/>
            <person name="Mitarai S."/>
            <person name="Hoshino Y."/>
        </authorList>
    </citation>
    <scope>NUCLEOTIDE SEQUENCE</scope>
    <source>
        <strain evidence="8">1413</strain>
        <strain evidence="7">SRL2020-028</strain>
    </source>
</reference>
<dbReference type="GO" id="GO:0045892">
    <property type="term" value="P:negative regulation of DNA-templated transcription"/>
    <property type="evidence" value="ECO:0007669"/>
    <property type="project" value="InterPro"/>
</dbReference>
<dbReference type="PRINTS" id="PR00400">
    <property type="entry name" value="TETREPRESSOR"/>
</dbReference>
<dbReference type="SUPFAM" id="SSF46689">
    <property type="entry name" value="Homeodomain-like"/>
    <property type="match status" value="1"/>
</dbReference>
<dbReference type="GeneID" id="83627332"/>
<keyword evidence="9" id="KW-1185">Reference proteome</keyword>
<feature type="DNA-binding region" description="H-T-H motif" evidence="5">
    <location>
        <begin position="31"/>
        <end position="50"/>
    </location>
</feature>
<evidence type="ECO:0000256" key="5">
    <source>
        <dbReference type="PROSITE-ProRule" id="PRU00335"/>
    </source>
</evidence>
<dbReference type="InterPro" id="IPR009057">
    <property type="entry name" value="Homeodomain-like_sf"/>
</dbReference>
<dbReference type="Proteomes" id="UP001064782">
    <property type="component" value="Unassembled WGS sequence"/>
</dbReference>
<keyword evidence="2" id="KW-0805">Transcription regulation</keyword>
<evidence type="ECO:0000256" key="4">
    <source>
        <dbReference type="ARBA" id="ARBA00023163"/>
    </source>
</evidence>
<dbReference type="InterPro" id="IPR001647">
    <property type="entry name" value="HTH_TetR"/>
</dbReference>
<dbReference type="InterPro" id="IPR003012">
    <property type="entry name" value="Tet_transcr_reg_TetR"/>
</dbReference>
<proteinExistence type="predicted"/>
<dbReference type="RefSeq" id="WP_236977119.1">
    <property type="nucleotide sequence ID" value="NZ_BRXE01000001.1"/>
</dbReference>
<dbReference type="EMBL" id="BRXE01000001">
    <property type="protein sequence ID" value="GLB80999.1"/>
    <property type="molecule type" value="Genomic_DNA"/>
</dbReference>
<feature type="domain" description="HTH tetR-type" evidence="6">
    <location>
        <begin position="8"/>
        <end position="68"/>
    </location>
</feature>
<evidence type="ECO:0000256" key="2">
    <source>
        <dbReference type="ARBA" id="ARBA00023015"/>
    </source>
</evidence>
<dbReference type="PANTHER" id="PTHR30055">
    <property type="entry name" value="HTH-TYPE TRANSCRIPTIONAL REGULATOR RUTR"/>
    <property type="match status" value="1"/>
</dbReference>
<dbReference type="Gene3D" id="1.10.357.10">
    <property type="entry name" value="Tetracycline Repressor, domain 2"/>
    <property type="match status" value="1"/>
</dbReference>
<keyword evidence="3 5" id="KW-0238">DNA-binding</keyword>
<evidence type="ECO:0000256" key="3">
    <source>
        <dbReference type="ARBA" id="ARBA00023125"/>
    </source>
</evidence>
<dbReference type="InterPro" id="IPR036271">
    <property type="entry name" value="Tet_transcr_reg_TetR-rel_C_sf"/>
</dbReference>
<dbReference type="PANTHER" id="PTHR30055:SF151">
    <property type="entry name" value="TRANSCRIPTIONAL REGULATORY PROTEIN"/>
    <property type="match status" value="1"/>
</dbReference>
<evidence type="ECO:0000313" key="7">
    <source>
        <dbReference type="EMBL" id="GLB80999.1"/>
    </source>
</evidence>
<dbReference type="GO" id="GO:0046677">
    <property type="term" value="P:response to antibiotic"/>
    <property type="evidence" value="ECO:0007669"/>
    <property type="project" value="InterPro"/>
</dbReference>
<dbReference type="SUPFAM" id="SSF48498">
    <property type="entry name" value="Tetracyclin repressor-like, C-terminal domain"/>
    <property type="match status" value="1"/>
</dbReference>
<dbReference type="GO" id="GO:0000976">
    <property type="term" value="F:transcription cis-regulatory region binding"/>
    <property type="evidence" value="ECO:0007669"/>
    <property type="project" value="TreeGrafter"/>
</dbReference>
<accession>A0A9P3UW32</accession>
<sequence length="227" mass="24357">MVRPKVALISRRKVLETALTIIDQDGLAGLSIRRLADALGVNGASLYHHFENKDEILVGAAELALSNVRTPEASDDNWRHWMSQNARNLRNALLEHPGLVPLIVSKRSLGMGARMLNTSAERLMAEGVPSAAVMPLLDALELFAIGSALHDTQGYSPEDQHDIDGDKYPALAKAMSESGLSSDEIFDLVTSSILDAIDAAVKVRQARWLPAGQAQDGSGANGREKGA</sequence>
<protein>
    <submittedName>
        <fullName evidence="8">TetR family transcriptional regulator</fullName>
    </submittedName>
</protein>
<dbReference type="Pfam" id="PF02909">
    <property type="entry name" value="TetR_C_1"/>
    <property type="match status" value="1"/>
</dbReference>
<comment type="caution">
    <text evidence="8">The sequence shown here is derived from an EMBL/GenBank/DDBJ whole genome shotgun (WGS) entry which is preliminary data.</text>
</comment>
<dbReference type="AlphaFoldDB" id="A0A9P3UW32"/>
<organism evidence="8 9">
    <name type="scientific">Mycobacterium kiyosense</name>
    <dbReference type="NCBI Taxonomy" id="2871094"/>
    <lineage>
        <taxon>Bacteria</taxon>
        <taxon>Bacillati</taxon>
        <taxon>Actinomycetota</taxon>
        <taxon>Actinomycetes</taxon>
        <taxon>Mycobacteriales</taxon>
        <taxon>Mycobacteriaceae</taxon>
        <taxon>Mycobacterium</taxon>
    </lineage>
</organism>
<dbReference type="Pfam" id="PF00440">
    <property type="entry name" value="TetR_N"/>
    <property type="match status" value="1"/>
</dbReference>
<evidence type="ECO:0000256" key="1">
    <source>
        <dbReference type="ARBA" id="ARBA00022491"/>
    </source>
</evidence>
<dbReference type="PROSITE" id="PS01081">
    <property type="entry name" value="HTH_TETR_1"/>
    <property type="match status" value="1"/>
</dbReference>
<name>A0A9P3UW32_9MYCO</name>
<dbReference type="PROSITE" id="PS50977">
    <property type="entry name" value="HTH_TETR_2"/>
    <property type="match status" value="1"/>
</dbReference>
<evidence type="ECO:0000259" key="6">
    <source>
        <dbReference type="PROSITE" id="PS50977"/>
    </source>
</evidence>
<dbReference type="GO" id="GO:0003700">
    <property type="term" value="F:DNA-binding transcription factor activity"/>
    <property type="evidence" value="ECO:0007669"/>
    <property type="project" value="TreeGrafter"/>
</dbReference>